<keyword evidence="9 12" id="KW-0745">Spermidine biosynthesis</keyword>
<feature type="binding site" evidence="12">
    <location>
        <begin position="297"/>
        <end position="307"/>
    </location>
    <ligand>
        <name>substrate</name>
    </ligand>
</feature>
<dbReference type="PROSITE" id="PS00879">
    <property type="entry name" value="ODR_DC_2_2"/>
    <property type="match status" value="1"/>
</dbReference>
<dbReference type="AlphaFoldDB" id="A0A6M5YR81"/>
<protein>
    <recommendedName>
        <fullName evidence="12">Biosynthetic arginine decarboxylase</fullName>
        <shortName evidence="12">ADC</shortName>
        <ecNumber evidence="12">4.1.1.19</ecNumber>
    </recommendedName>
</protein>
<keyword evidence="5 12" id="KW-0479">Metal-binding</keyword>
<dbReference type="NCBIfam" id="NF003763">
    <property type="entry name" value="PRK05354.1"/>
    <property type="match status" value="1"/>
</dbReference>
<evidence type="ECO:0000313" key="19">
    <source>
        <dbReference type="Proteomes" id="UP000503447"/>
    </source>
</evidence>
<evidence type="ECO:0000256" key="9">
    <source>
        <dbReference type="ARBA" id="ARBA00023066"/>
    </source>
</evidence>
<reference evidence="19" key="1">
    <citation type="submission" date="2020-05" db="EMBL/GenBank/DDBJ databases">
        <title>Frigoriglobus tundricola gen. nov., sp. nov., a psychrotolerant cellulolytic planctomycete of the family Gemmataceae with two divergent copies of 16S rRNA gene.</title>
        <authorList>
            <person name="Kulichevskaya I.S."/>
            <person name="Ivanova A.A."/>
            <person name="Naumoff D.G."/>
            <person name="Beletsky A.V."/>
            <person name="Rijpstra W.I.C."/>
            <person name="Sinninghe Damste J.S."/>
            <person name="Mardanov A.V."/>
            <person name="Ravin N.V."/>
            <person name="Dedysh S.N."/>
        </authorList>
    </citation>
    <scope>NUCLEOTIDE SEQUENCE [LARGE SCALE GENOMIC DNA]</scope>
    <source>
        <strain evidence="19">PL17</strain>
    </source>
</reference>
<name>A0A6M5YR81_9BACT</name>
<dbReference type="NCBIfam" id="TIGR01273">
    <property type="entry name" value="speA"/>
    <property type="match status" value="1"/>
</dbReference>
<evidence type="ECO:0000256" key="8">
    <source>
        <dbReference type="ARBA" id="ARBA00022898"/>
    </source>
</evidence>
<evidence type="ECO:0000313" key="18">
    <source>
        <dbReference type="EMBL" id="QJW96577.1"/>
    </source>
</evidence>
<keyword evidence="6 12" id="KW-0210">Decarboxylase</keyword>
<dbReference type="InterPro" id="IPR041128">
    <property type="entry name" value="Arg_decarbox_C"/>
</dbReference>
<dbReference type="InterPro" id="IPR009006">
    <property type="entry name" value="Ala_racemase/Decarboxylase_C"/>
</dbReference>
<keyword evidence="19" id="KW-1185">Reference proteome</keyword>
<evidence type="ECO:0000256" key="1">
    <source>
        <dbReference type="ARBA" id="ARBA00001933"/>
    </source>
</evidence>
<dbReference type="EC" id="4.1.1.19" evidence="12"/>
<dbReference type="PROSITE" id="PS00878">
    <property type="entry name" value="ODR_DC_2_1"/>
    <property type="match status" value="1"/>
</dbReference>
<proteinExistence type="inferred from homology"/>
<feature type="active site" description="Proton donor" evidence="14">
    <location>
        <position position="514"/>
    </location>
</feature>
<sequence length="650" mass="73226">MGKTLDRRGPDTSDINPAWKLHDAFETYGVKNWGKGYFGINKGGHVTVHPDKDPDRAIDLKDLVDQIRTRGIQPPLLLRFTDILQHRIAEIAGAFEKSRSEYGYTGDYHCVYPIKVNQQRHVVEEVLNFGKGYNFGLEAGSKPELLAVLALTNGVDTPIICNGFKDDEFIKMVVLSRKIGKNIIPVVEKFTELELLVKYMEELGVRQPIGVRVKLASRGSGRWRGSAGYRSKFGLTLTEVLEAYEYLKSKELGDCLQMTHFHMGSQVSDIRKVKDALSEAARVYVELYRLGAGLKYIDVGGGLGIDYDGSQTAFESSTNYTLQEYANDVVYRIKSVCDEAGVPHPAIISESGRAVVAYHSVLIFDVLGTSDFDKCTAPDALPEDAPEPIRDLYSNFRELNKKNFIEYYHDAVDQMEKTLSLFNLGHLTIELRALAERLFWAFGRKLQRIVRDLDYVPEELNGLDTMLSDTYFCNFSVFQSMPDSWAIKQLFPVMPIHRLTEAPTRRAVLGDITCDSDGKIDQFIDLRDVRSTLELHPHNANEPYYLGAFLLGAYQEILGDLHNLFGDTNAVHVSLADDGTPSIDAVVKGDTVTEVLNYVQYSAEKLTDRMRKDVEKAVKHSRITAAEARQFLRFYENGLEGYTYLEEPSA</sequence>
<dbReference type="PANTHER" id="PTHR43295:SF9">
    <property type="entry name" value="BIOSYNTHETIC ARGININE DECARBOXYLASE"/>
    <property type="match status" value="1"/>
</dbReference>
<evidence type="ECO:0000256" key="7">
    <source>
        <dbReference type="ARBA" id="ARBA00022842"/>
    </source>
</evidence>
<evidence type="ECO:0000256" key="4">
    <source>
        <dbReference type="ARBA" id="ARBA00008357"/>
    </source>
</evidence>
<dbReference type="PRINTS" id="PR01180">
    <property type="entry name" value="ARGDCRBXLASE"/>
</dbReference>
<dbReference type="EMBL" id="CP053452">
    <property type="protein sequence ID" value="QJW96577.1"/>
    <property type="molecule type" value="Genomic_DNA"/>
</dbReference>
<comment type="function">
    <text evidence="3 12">Catalyzes the biosynthesis of agmatine from arginine.</text>
</comment>
<keyword evidence="10 12" id="KW-0620">Polyamine biosynthesis</keyword>
<dbReference type="InterPro" id="IPR022657">
    <property type="entry name" value="De-COase2_CS"/>
</dbReference>
<dbReference type="Pfam" id="PF17810">
    <property type="entry name" value="Arg_decarb_HB"/>
    <property type="match status" value="1"/>
</dbReference>
<dbReference type="InterPro" id="IPR002985">
    <property type="entry name" value="Arg_decrbxlase"/>
</dbReference>
<feature type="domain" description="Arginine decarboxylase C-terminal helical" evidence="17">
    <location>
        <begin position="592"/>
        <end position="645"/>
    </location>
</feature>
<feature type="modified residue" description="N6-(pyridoxal phosphate)lysine" evidence="12 13">
    <location>
        <position position="115"/>
    </location>
</feature>
<dbReference type="GO" id="GO:0006527">
    <property type="term" value="P:L-arginine catabolic process"/>
    <property type="evidence" value="ECO:0007669"/>
    <property type="project" value="InterPro"/>
</dbReference>
<comment type="pathway">
    <text evidence="12">Amine and polyamine biosynthesis; agmatine biosynthesis; agmatine from L-arginine: step 1/1.</text>
</comment>
<evidence type="ECO:0000256" key="5">
    <source>
        <dbReference type="ARBA" id="ARBA00022723"/>
    </source>
</evidence>
<evidence type="ECO:0000256" key="10">
    <source>
        <dbReference type="ARBA" id="ARBA00023115"/>
    </source>
</evidence>
<dbReference type="Gene3D" id="1.10.287.3440">
    <property type="match status" value="1"/>
</dbReference>
<evidence type="ECO:0000256" key="12">
    <source>
        <dbReference type="HAMAP-Rule" id="MF_01417"/>
    </source>
</evidence>
<dbReference type="GO" id="GO:0046872">
    <property type="term" value="F:metal ion binding"/>
    <property type="evidence" value="ECO:0007669"/>
    <property type="project" value="UniProtKB-KW"/>
</dbReference>
<gene>
    <name evidence="12" type="primary">speA</name>
    <name evidence="18" type="ORF">FTUN_4134</name>
</gene>
<dbReference type="HAMAP" id="MF_01417">
    <property type="entry name" value="SpeA"/>
    <property type="match status" value="1"/>
</dbReference>
<dbReference type="SUPFAM" id="SSF51419">
    <property type="entry name" value="PLP-binding barrel"/>
    <property type="match status" value="1"/>
</dbReference>
<evidence type="ECO:0000256" key="13">
    <source>
        <dbReference type="PIRSR" id="PIRSR001336-50"/>
    </source>
</evidence>
<comment type="similarity">
    <text evidence="4 12">Belongs to the Orn/Lys/Arg decarboxylase class-II family. SpeA subfamily.</text>
</comment>
<keyword evidence="7 12" id="KW-0460">Magnesium</keyword>
<evidence type="ECO:0000256" key="6">
    <source>
        <dbReference type="ARBA" id="ARBA00022793"/>
    </source>
</evidence>
<dbReference type="PANTHER" id="PTHR43295">
    <property type="entry name" value="ARGININE DECARBOXYLASE"/>
    <property type="match status" value="1"/>
</dbReference>
<dbReference type="UniPathway" id="UPA00186">
    <property type="reaction ID" value="UER00284"/>
</dbReference>
<keyword evidence="8 12" id="KW-0663">Pyridoxal phosphate</keyword>
<dbReference type="InterPro" id="IPR029066">
    <property type="entry name" value="PLP-binding_barrel"/>
</dbReference>
<evidence type="ECO:0000259" key="15">
    <source>
        <dbReference type="Pfam" id="PF02784"/>
    </source>
</evidence>
<dbReference type="Gene3D" id="3.20.20.10">
    <property type="entry name" value="Alanine racemase"/>
    <property type="match status" value="1"/>
</dbReference>
<evidence type="ECO:0000256" key="11">
    <source>
        <dbReference type="ARBA" id="ARBA00023239"/>
    </source>
</evidence>
<dbReference type="GO" id="GO:0008295">
    <property type="term" value="P:spermidine biosynthetic process"/>
    <property type="evidence" value="ECO:0007669"/>
    <property type="project" value="UniProtKB-UniRule"/>
</dbReference>
<dbReference type="PRINTS" id="PR01179">
    <property type="entry name" value="ODADCRBXLASE"/>
</dbReference>
<dbReference type="CDD" id="cd06830">
    <property type="entry name" value="PLPDE_III_ADC"/>
    <property type="match status" value="1"/>
</dbReference>
<dbReference type="InterPro" id="IPR022653">
    <property type="entry name" value="De-COase2_pyr-phos_BS"/>
</dbReference>
<comment type="cofactor">
    <cofactor evidence="2 12">
        <name>Mg(2+)</name>
        <dbReference type="ChEBI" id="CHEBI:18420"/>
    </cofactor>
</comment>
<dbReference type="Proteomes" id="UP000503447">
    <property type="component" value="Chromosome"/>
</dbReference>
<dbReference type="InterPro" id="IPR040634">
    <property type="entry name" value="Arg_decarb_HB"/>
</dbReference>
<keyword evidence="11 12" id="KW-0456">Lyase</keyword>
<evidence type="ECO:0000256" key="3">
    <source>
        <dbReference type="ARBA" id="ARBA00002257"/>
    </source>
</evidence>
<dbReference type="InterPro" id="IPR022644">
    <property type="entry name" value="De-COase2_N"/>
</dbReference>
<dbReference type="GO" id="GO:0008792">
    <property type="term" value="F:arginine decarboxylase activity"/>
    <property type="evidence" value="ECO:0007669"/>
    <property type="project" value="UniProtKB-UniRule"/>
</dbReference>
<comment type="cofactor">
    <cofactor evidence="1 12 13">
        <name>pyridoxal 5'-phosphate</name>
        <dbReference type="ChEBI" id="CHEBI:597326"/>
    </cofactor>
</comment>
<dbReference type="PIRSF" id="PIRSF001336">
    <property type="entry name" value="Arg_decrbxlase"/>
    <property type="match status" value="1"/>
</dbReference>
<dbReference type="InterPro" id="IPR000183">
    <property type="entry name" value="Orn/DAP/Arg_de-COase"/>
</dbReference>
<dbReference type="SUPFAM" id="SSF50621">
    <property type="entry name" value="Alanine racemase C-terminal domain-like"/>
    <property type="match status" value="1"/>
</dbReference>
<dbReference type="KEGG" id="ftj:FTUN_4134"/>
<dbReference type="Gene3D" id="1.20.58.930">
    <property type="match status" value="1"/>
</dbReference>
<evidence type="ECO:0000256" key="14">
    <source>
        <dbReference type="PIRSR" id="PIRSR600183-50"/>
    </source>
</evidence>
<dbReference type="Pfam" id="PF02784">
    <property type="entry name" value="Orn_Arg_deC_N"/>
    <property type="match status" value="1"/>
</dbReference>
<dbReference type="RefSeq" id="WP_171472129.1">
    <property type="nucleotide sequence ID" value="NZ_CP053452.2"/>
</dbReference>
<evidence type="ECO:0000259" key="17">
    <source>
        <dbReference type="Pfam" id="PF17944"/>
    </source>
</evidence>
<evidence type="ECO:0000259" key="16">
    <source>
        <dbReference type="Pfam" id="PF17810"/>
    </source>
</evidence>
<feature type="domain" description="Arginine decarboxylase helical bundle" evidence="16">
    <location>
        <begin position="383"/>
        <end position="463"/>
    </location>
</feature>
<accession>A0A6M5YR81</accession>
<dbReference type="Gene3D" id="2.40.37.10">
    <property type="entry name" value="Lyase, Ornithine Decarboxylase, Chain A, domain 1"/>
    <property type="match status" value="1"/>
</dbReference>
<feature type="domain" description="Orn/DAP/Arg decarboxylase 2 N-terminal" evidence="15">
    <location>
        <begin position="90"/>
        <end position="357"/>
    </location>
</feature>
<dbReference type="Pfam" id="PF17944">
    <property type="entry name" value="Arg_decarbox_C"/>
    <property type="match status" value="1"/>
</dbReference>
<evidence type="ECO:0000256" key="2">
    <source>
        <dbReference type="ARBA" id="ARBA00001946"/>
    </source>
</evidence>
<organism evidence="18 19">
    <name type="scientific">Frigoriglobus tundricola</name>
    <dbReference type="NCBI Taxonomy" id="2774151"/>
    <lineage>
        <taxon>Bacteria</taxon>
        <taxon>Pseudomonadati</taxon>
        <taxon>Planctomycetota</taxon>
        <taxon>Planctomycetia</taxon>
        <taxon>Gemmatales</taxon>
        <taxon>Gemmataceae</taxon>
        <taxon>Frigoriglobus</taxon>
    </lineage>
</organism>
<comment type="catalytic activity">
    <reaction evidence="12">
        <text>L-arginine + H(+) = agmatine + CO2</text>
        <dbReference type="Rhea" id="RHEA:17641"/>
        <dbReference type="ChEBI" id="CHEBI:15378"/>
        <dbReference type="ChEBI" id="CHEBI:16526"/>
        <dbReference type="ChEBI" id="CHEBI:32682"/>
        <dbReference type="ChEBI" id="CHEBI:58145"/>
        <dbReference type="EC" id="4.1.1.19"/>
    </reaction>
</comment>